<dbReference type="Proteomes" id="UP000605848">
    <property type="component" value="Unassembled WGS sequence"/>
</dbReference>
<name>A0A936ZLG0_9HYPH</name>
<organism evidence="1 2">
    <name type="scientific">Microvirga aerilata</name>
    <dbReference type="NCBI Taxonomy" id="670292"/>
    <lineage>
        <taxon>Bacteria</taxon>
        <taxon>Pseudomonadati</taxon>
        <taxon>Pseudomonadota</taxon>
        <taxon>Alphaproteobacteria</taxon>
        <taxon>Hyphomicrobiales</taxon>
        <taxon>Methylobacteriaceae</taxon>
        <taxon>Microvirga</taxon>
    </lineage>
</organism>
<dbReference type="RefSeq" id="WP_202066036.1">
    <property type="nucleotide sequence ID" value="NZ_JAEQMY010000167.1"/>
</dbReference>
<dbReference type="Pfam" id="PF07750">
    <property type="entry name" value="GcrA"/>
    <property type="match status" value="1"/>
</dbReference>
<keyword evidence="2" id="KW-1185">Reference proteome</keyword>
<protein>
    <submittedName>
        <fullName evidence="1">Uncharacterized protein</fullName>
    </submittedName>
</protein>
<dbReference type="InterPro" id="IPR011681">
    <property type="entry name" value="GcrA"/>
</dbReference>
<gene>
    <name evidence="1" type="ORF">JKG68_30570</name>
</gene>
<dbReference type="AlphaFoldDB" id="A0A936ZLG0"/>
<comment type="caution">
    <text evidence="1">The sequence shown here is derived from an EMBL/GenBank/DDBJ whole genome shotgun (WGS) entry which is preliminary data.</text>
</comment>
<sequence>MLETEVPEPSPRNRTTLLKLRARQCRYVTSDSGSEAIFCGGQTKEGSSWCPWHRQLVYTKPSSSGAKPGRGFIVPKLA</sequence>
<reference evidence="1" key="1">
    <citation type="submission" date="2021-01" db="EMBL/GenBank/DDBJ databases">
        <title>Microvirga sp.</title>
        <authorList>
            <person name="Kim M.K."/>
        </authorList>
    </citation>
    <scope>NUCLEOTIDE SEQUENCE</scope>
    <source>
        <strain evidence="1">5420S-16</strain>
    </source>
</reference>
<proteinExistence type="predicted"/>
<accession>A0A936ZLG0</accession>
<dbReference type="EMBL" id="JAEQMY010000167">
    <property type="protein sequence ID" value="MBL0408230.1"/>
    <property type="molecule type" value="Genomic_DNA"/>
</dbReference>
<evidence type="ECO:0000313" key="2">
    <source>
        <dbReference type="Proteomes" id="UP000605848"/>
    </source>
</evidence>
<evidence type="ECO:0000313" key="1">
    <source>
        <dbReference type="EMBL" id="MBL0408230.1"/>
    </source>
</evidence>